<dbReference type="Proteomes" id="UP000601108">
    <property type="component" value="Unassembled WGS sequence"/>
</dbReference>
<keyword evidence="1" id="KW-0732">Signal</keyword>
<dbReference type="EMBL" id="BMWS01000001">
    <property type="protein sequence ID" value="GGX04547.1"/>
    <property type="molecule type" value="Genomic_DNA"/>
</dbReference>
<evidence type="ECO:0000256" key="1">
    <source>
        <dbReference type="ARBA" id="ARBA00022729"/>
    </source>
</evidence>
<reference evidence="2 3" key="1">
    <citation type="journal article" date="2014" name="Int. J. Syst. Evol. Microbiol.">
        <title>Complete genome sequence of Corynebacterium casei LMG S-19264T (=DSM 44701T), isolated from a smear-ripened cheese.</title>
        <authorList>
            <consortium name="US DOE Joint Genome Institute (JGI-PGF)"/>
            <person name="Walter F."/>
            <person name="Albersmeier A."/>
            <person name="Kalinowski J."/>
            <person name="Ruckert C."/>
        </authorList>
    </citation>
    <scope>NUCLEOTIDE SEQUENCE [LARGE SCALE GENOMIC DNA]</scope>
    <source>
        <strain evidence="2 3">KCTC 12285</strain>
    </source>
</reference>
<protein>
    <recommendedName>
        <fullName evidence="4">Secretion system C-terminal sorting domain-containing protein</fullName>
    </recommendedName>
</protein>
<dbReference type="PANTHER" id="PTHR31836:SF21">
    <property type="entry name" value="EXPANSIN-LIKE PROTEIN 7"/>
    <property type="match status" value="1"/>
</dbReference>
<gene>
    <name evidence="2" type="ORF">GCM10007384_02930</name>
</gene>
<dbReference type="PANTHER" id="PTHR31836">
    <property type="match status" value="1"/>
</dbReference>
<evidence type="ECO:0000313" key="2">
    <source>
        <dbReference type="EMBL" id="GGX04547.1"/>
    </source>
</evidence>
<accession>A0A918JT17</accession>
<dbReference type="InterPro" id="IPR051477">
    <property type="entry name" value="Expansin_CellWall"/>
</dbReference>
<comment type="caution">
    <text evidence="2">The sequence shown here is derived from an EMBL/GenBank/DDBJ whole genome shotgun (WGS) entry which is preliminary data.</text>
</comment>
<dbReference type="SUPFAM" id="SSF50685">
    <property type="entry name" value="Barwin-like endoglucanases"/>
    <property type="match status" value="1"/>
</dbReference>
<dbReference type="NCBIfam" id="TIGR04183">
    <property type="entry name" value="Por_Secre_tail"/>
    <property type="match status" value="1"/>
</dbReference>
<evidence type="ECO:0008006" key="4">
    <source>
        <dbReference type="Google" id="ProtNLM"/>
    </source>
</evidence>
<proteinExistence type="predicted"/>
<dbReference type="InterPro" id="IPR036908">
    <property type="entry name" value="RlpA-like_sf"/>
</dbReference>
<dbReference type="AlphaFoldDB" id="A0A918JT17"/>
<sequence length="268" mass="30691">MVGDTLYAALRATDYQAERLCNTCLKVSSSKGSVVVKVMDKSGTHGLDIHKKAFAKLGDTLSGNVEVTWQITTCPEQGNIGYYYSKSSFASEKRVMVVNTKSTVKKLYFRYQNNDFKEVFRAKYNSNDFFVIPWRDDQNLGPYDFKVVDIYNNSIIDNNIGFLANTTFYGQNQFIECDVITKTKGKFIDKKGIKFENPMSRNGSIFIKTDQEKRFKLYLYSLKGDKVLETNLESNAKKYLFKEIQAGIYILSVWNSEGVILNEKLIIQ</sequence>
<name>A0A918JT17_9FLAO</name>
<dbReference type="InterPro" id="IPR026444">
    <property type="entry name" value="Secre_tail"/>
</dbReference>
<dbReference type="Gene3D" id="2.40.40.10">
    <property type="entry name" value="RlpA-like domain"/>
    <property type="match status" value="1"/>
</dbReference>
<evidence type="ECO:0000313" key="3">
    <source>
        <dbReference type="Proteomes" id="UP000601108"/>
    </source>
</evidence>
<keyword evidence="3" id="KW-1185">Reference proteome</keyword>
<organism evidence="2 3">
    <name type="scientific">Aquimarina muelleri</name>
    <dbReference type="NCBI Taxonomy" id="279356"/>
    <lineage>
        <taxon>Bacteria</taxon>
        <taxon>Pseudomonadati</taxon>
        <taxon>Bacteroidota</taxon>
        <taxon>Flavobacteriia</taxon>
        <taxon>Flavobacteriales</taxon>
        <taxon>Flavobacteriaceae</taxon>
        <taxon>Aquimarina</taxon>
    </lineage>
</organism>